<dbReference type="PIRSF" id="PIRSF002867">
    <property type="entry name" value="CheV"/>
    <property type="match status" value="1"/>
</dbReference>
<dbReference type="Gene3D" id="3.40.50.2300">
    <property type="match status" value="1"/>
</dbReference>
<dbReference type="Gene3D" id="2.40.50.180">
    <property type="entry name" value="CheA-289, Domain 4"/>
    <property type="match status" value="1"/>
</dbReference>
<dbReference type="SUPFAM" id="SSF50341">
    <property type="entry name" value="CheW-like"/>
    <property type="match status" value="1"/>
</dbReference>
<dbReference type="Pfam" id="PF01584">
    <property type="entry name" value="CheW"/>
    <property type="match status" value="1"/>
</dbReference>
<dbReference type="RefSeq" id="WP_086034050.1">
    <property type="nucleotide sequence ID" value="NZ_MDSU01000018.1"/>
</dbReference>
<dbReference type="SUPFAM" id="SSF52172">
    <property type="entry name" value="CheY-like"/>
    <property type="match status" value="1"/>
</dbReference>
<dbReference type="SMART" id="SM00448">
    <property type="entry name" value="REC"/>
    <property type="match status" value="1"/>
</dbReference>
<keyword evidence="1" id="KW-0597">Phosphoprotein</keyword>
<dbReference type="GO" id="GO:0006935">
    <property type="term" value="P:chemotaxis"/>
    <property type="evidence" value="ECO:0007669"/>
    <property type="project" value="InterPro"/>
</dbReference>
<dbReference type="PANTHER" id="PTHR47233:SF3">
    <property type="entry name" value="CHEMOTAXIS PROTEIN CHEV"/>
    <property type="match status" value="1"/>
</dbReference>
<dbReference type="Gene3D" id="2.30.30.40">
    <property type="entry name" value="SH3 Domains"/>
    <property type="match status" value="1"/>
</dbReference>
<gene>
    <name evidence="4" type="ORF">DESAMIL20_1377</name>
</gene>
<dbReference type="GO" id="GO:0016740">
    <property type="term" value="F:transferase activity"/>
    <property type="evidence" value="ECO:0007669"/>
    <property type="project" value="UniProtKB-KW"/>
</dbReference>
<evidence type="ECO:0000259" key="3">
    <source>
        <dbReference type="PROSITE" id="PS50851"/>
    </source>
</evidence>
<feature type="domain" description="CheW-like" evidence="3">
    <location>
        <begin position="15"/>
        <end position="174"/>
    </location>
</feature>
<proteinExistence type="predicted"/>
<dbReference type="InterPro" id="IPR002545">
    <property type="entry name" value="CheW-lke_dom"/>
</dbReference>
<dbReference type="EC" id="2.7.3.-" evidence="4"/>
<protein>
    <submittedName>
        <fullName evidence="4">Chemotaxis protein CheV</fullName>
        <ecNumber evidence="4">2.7.3.-</ecNumber>
    </submittedName>
</protein>
<dbReference type="InterPro" id="IPR024181">
    <property type="entry name" value="Chemotax_regulator_CheV"/>
</dbReference>
<keyword evidence="4" id="KW-0808">Transferase</keyword>
<name>A0A1X4XWC7_9BACT</name>
<comment type="caution">
    <text evidence="4">The sequence shown here is derived from an EMBL/GenBank/DDBJ whole genome shotgun (WGS) entry which is preliminary data.</text>
</comment>
<reference evidence="4 5" key="1">
    <citation type="journal article" date="2017" name="Front. Microbiol.">
        <title>Genome Sequence of Desulfurella amilsii Strain TR1 and Comparative Genomics of Desulfurellaceae Family.</title>
        <authorList>
            <person name="Florentino A.P."/>
            <person name="Stams A.J."/>
            <person name="Sanchez-Andrea I."/>
        </authorList>
    </citation>
    <scope>NUCLEOTIDE SEQUENCE [LARGE SCALE GENOMIC DNA]</scope>
    <source>
        <strain evidence="4 5">TR1</strain>
    </source>
</reference>
<dbReference type="PROSITE" id="PS50851">
    <property type="entry name" value="CHEW"/>
    <property type="match status" value="1"/>
</dbReference>
<feature type="domain" description="Response regulatory" evidence="2">
    <location>
        <begin position="197"/>
        <end position="323"/>
    </location>
</feature>
<dbReference type="PANTHER" id="PTHR47233">
    <property type="entry name" value="CHEMOTAXIS PROTEIN CHEV"/>
    <property type="match status" value="1"/>
</dbReference>
<sequence>MNDDLKEVLRVGENRVEFVDFRMYEEKDSYTKENIYGINVSKIKEIIKYPNPKEIISVHGKSDVLEGMINLRGEVIPIVNLAKWLNIKEPQDPLIEKSKKIIVANFNNVTVGFIVHEAKRIRRFAWSDIKPPNDVLSSQYENKIIGTINNIDDEDKEKVLLIVDFEKICEELGIFGAENVEKIENDISNYKVSRKANVLIADDSSIARKIIKEAIKPITEKLYETKDGQEAWEILNTLYETSNGNIKSLLDLVITDVEMPNMDGFTLTKKIKEDPRFSTLPVVVNTSLSGGANLAKAKSVGADDFCTKFIAEEFVRAVTNNVK</sequence>
<feature type="modified residue" description="4-aspartylphosphate" evidence="1">
    <location>
        <position position="256"/>
    </location>
</feature>
<evidence type="ECO:0000259" key="2">
    <source>
        <dbReference type="PROSITE" id="PS50110"/>
    </source>
</evidence>
<organism evidence="4 5">
    <name type="scientific">Desulfurella amilsii</name>
    <dbReference type="NCBI Taxonomy" id="1562698"/>
    <lineage>
        <taxon>Bacteria</taxon>
        <taxon>Pseudomonadati</taxon>
        <taxon>Campylobacterota</taxon>
        <taxon>Desulfurellia</taxon>
        <taxon>Desulfurellales</taxon>
        <taxon>Desulfurellaceae</taxon>
        <taxon>Desulfurella</taxon>
    </lineage>
</organism>
<dbReference type="InterPro" id="IPR036061">
    <property type="entry name" value="CheW-like_dom_sf"/>
</dbReference>
<dbReference type="Pfam" id="PF00072">
    <property type="entry name" value="Response_reg"/>
    <property type="match status" value="1"/>
</dbReference>
<dbReference type="STRING" id="1562698.DESAMIL20_1377"/>
<accession>A0A1X4XWC7</accession>
<dbReference type="Proteomes" id="UP000194141">
    <property type="component" value="Unassembled WGS sequence"/>
</dbReference>
<evidence type="ECO:0000313" key="4">
    <source>
        <dbReference type="EMBL" id="OSS41824.1"/>
    </source>
</evidence>
<evidence type="ECO:0000256" key="1">
    <source>
        <dbReference type="PROSITE-ProRule" id="PRU00169"/>
    </source>
</evidence>
<dbReference type="PROSITE" id="PS50110">
    <property type="entry name" value="RESPONSE_REGULATORY"/>
    <property type="match status" value="1"/>
</dbReference>
<dbReference type="InterPro" id="IPR001789">
    <property type="entry name" value="Sig_transdc_resp-reg_receiver"/>
</dbReference>
<dbReference type="EMBL" id="MDSU01000018">
    <property type="protein sequence ID" value="OSS41824.1"/>
    <property type="molecule type" value="Genomic_DNA"/>
</dbReference>
<evidence type="ECO:0000313" key="5">
    <source>
        <dbReference type="Proteomes" id="UP000194141"/>
    </source>
</evidence>
<dbReference type="GO" id="GO:0000160">
    <property type="term" value="P:phosphorelay signal transduction system"/>
    <property type="evidence" value="ECO:0007669"/>
    <property type="project" value="InterPro"/>
</dbReference>
<keyword evidence="5" id="KW-1185">Reference proteome</keyword>
<dbReference type="SMART" id="SM00260">
    <property type="entry name" value="CheW"/>
    <property type="match status" value="1"/>
</dbReference>
<dbReference type="InterPro" id="IPR011006">
    <property type="entry name" value="CheY-like_superfamily"/>
</dbReference>
<dbReference type="AlphaFoldDB" id="A0A1X4XWC7"/>